<evidence type="ECO:0000313" key="9">
    <source>
        <dbReference type="Proteomes" id="UP001165190"/>
    </source>
</evidence>
<evidence type="ECO:0000256" key="4">
    <source>
        <dbReference type="ARBA" id="ARBA00022692"/>
    </source>
</evidence>
<evidence type="ECO:0000256" key="5">
    <source>
        <dbReference type="ARBA" id="ARBA00022989"/>
    </source>
</evidence>
<organism evidence="8 9">
    <name type="scientific">Hibiscus trionum</name>
    <name type="common">Flower of an hour</name>
    <dbReference type="NCBI Taxonomy" id="183268"/>
    <lineage>
        <taxon>Eukaryota</taxon>
        <taxon>Viridiplantae</taxon>
        <taxon>Streptophyta</taxon>
        <taxon>Embryophyta</taxon>
        <taxon>Tracheophyta</taxon>
        <taxon>Spermatophyta</taxon>
        <taxon>Magnoliopsida</taxon>
        <taxon>eudicotyledons</taxon>
        <taxon>Gunneridae</taxon>
        <taxon>Pentapetalae</taxon>
        <taxon>rosids</taxon>
        <taxon>malvids</taxon>
        <taxon>Malvales</taxon>
        <taxon>Malvaceae</taxon>
        <taxon>Malvoideae</taxon>
        <taxon>Hibiscus</taxon>
    </lineage>
</organism>
<dbReference type="OrthoDB" id="2126698at2759"/>
<evidence type="ECO:0000256" key="2">
    <source>
        <dbReference type="ARBA" id="ARBA00010199"/>
    </source>
</evidence>
<feature type="transmembrane region" description="Helical" evidence="7">
    <location>
        <begin position="51"/>
        <end position="73"/>
    </location>
</feature>
<feature type="transmembrane region" description="Helical" evidence="7">
    <location>
        <begin position="273"/>
        <end position="292"/>
    </location>
</feature>
<feature type="transmembrane region" description="Helical" evidence="7">
    <location>
        <begin position="164"/>
        <end position="184"/>
    </location>
</feature>
<keyword evidence="4 7" id="KW-0812">Transmembrane</keyword>
<keyword evidence="9" id="KW-1185">Reference proteome</keyword>
<dbReference type="CDD" id="cd13132">
    <property type="entry name" value="MATE_eukaryotic"/>
    <property type="match status" value="1"/>
</dbReference>
<dbReference type="NCBIfam" id="TIGR00797">
    <property type="entry name" value="matE"/>
    <property type="match status" value="1"/>
</dbReference>
<dbReference type="EMBL" id="BSYR01000033">
    <property type="protein sequence ID" value="GMI98853.1"/>
    <property type="molecule type" value="Genomic_DNA"/>
</dbReference>
<feature type="transmembrane region" description="Helical" evidence="7">
    <location>
        <begin position="190"/>
        <end position="214"/>
    </location>
</feature>
<feature type="transmembrane region" description="Helical" evidence="7">
    <location>
        <begin position="355"/>
        <end position="374"/>
    </location>
</feature>
<evidence type="ECO:0000256" key="6">
    <source>
        <dbReference type="ARBA" id="ARBA00023136"/>
    </source>
</evidence>
<comment type="subcellular location">
    <subcellularLocation>
        <location evidence="1">Membrane</location>
        <topology evidence="1">Multi-pass membrane protein</topology>
    </subcellularLocation>
</comment>
<feature type="transmembrane region" description="Helical" evidence="7">
    <location>
        <begin position="235"/>
        <end position="253"/>
    </location>
</feature>
<reference evidence="8" key="1">
    <citation type="submission" date="2023-05" db="EMBL/GenBank/DDBJ databases">
        <title>Genome and transcriptome analyses reveal genes involved in the formation of fine ridges on petal epidermal cells in Hibiscus trionum.</title>
        <authorList>
            <person name="Koshimizu S."/>
            <person name="Masuda S."/>
            <person name="Ishii T."/>
            <person name="Shirasu K."/>
            <person name="Hoshino A."/>
            <person name="Arita M."/>
        </authorList>
    </citation>
    <scope>NUCLEOTIDE SEQUENCE</scope>
    <source>
        <strain evidence="8">Hamamatsu line</strain>
    </source>
</reference>
<dbReference type="GO" id="GO:0015297">
    <property type="term" value="F:antiporter activity"/>
    <property type="evidence" value="ECO:0007669"/>
    <property type="project" value="InterPro"/>
</dbReference>
<name>A0A9W7MEM8_HIBTR</name>
<dbReference type="InterPro" id="IPR045069">
    <property type="entry name" value="MATE_euk"/>
</dbReference>
<feature type="transmembrane region" description="Helical" evidence="7">
    <location>
        <begin position="134"/>
        <end position="152"/>
    </location>
</feature>
<feature type="transmembrane region" description="Helical" evidence="7">
    <location>
        <begin position="15"/>
        <end position="39"/>
    </location>
</feature>
<keyword evidence="5 7" id="KW-1133">Transmembrane helix</keyword>
<comment type="caution">
    <text evidence="8">The sequence shown here is derived from an EMBL/GenBank/DDBJ whole genome shotgun (WGS) entry which is preliminary data.</text>
</comment>
<accession>A0A9W7MEM8</accession>
<feature type="transmembrane region" description="Helical" evidence="7">
    <location>
        <begin position="94"/>
        <end position="114"/>
    </location>
</feature>
<evidence type="ECO:0000256" key="1">
    <source>
        <dbReference type="ARBA" id="ARBA00004141"/>
    </source>
</evidence>
<keyword evidence="3" id="KW-0813">Transport</keyword>
<feature type="transmembrane region" description="Helical" evidence="7">
    <location>
        <begin position="394"/>
        <end position="412"/>
    </location>
</feature>
<dbReference type="Pfam" id="PF01554">
    <property type="entry name" value="MatE"/>
    <property type="match status" value="2"/>
</dbReference>
<evidence type="ECO:0000256" key="7">
    <source>
        <dbReference type="RuleBase" id="RU004914"/>
    </source>
</evidence>
<dbReference type="GO" id="GO:0042910">
    <property type="term" value="F:xenobiotic transmembrane transporter activity"/>
    <property type="evidence" value="ECO:0007669"/>
    <property type="project" value="InterPro"/>
</dbReference>
<feature type="transmembrane region" description="Helical" evidence="7">
    <location>
        <begin position="418"/>
        <end position="439"/>
    </location>
</feature>
<gene>
    <name evidence="8" type="ORF">HRI_003554600</name>
</gene>
<feature type="transmembrane region" description="Helical" evidence="7">
    <location>
        <begin position="313"/>
        <end position="335"/>
    </location>
</feature>
<evidence type="ECO:0000313" key="8">
    <source>
        <dbReference type="EMBL" id="GMI98853.1"/>
    </source>
</evidence>
<dbReference type="AlphaFoldDB" id="A0A9W7MEM8"/>
<dbReference type="PANTHER" id="PTHR11206">
    <property type="entry name" value="MULTIDRUG RESISTANCE PROTEIN"/>
    <property type="match status" value="1"/>
</dbReference>
<dbReference type="GO" id="GO:1990961">
    <property type="term" value="P:xenobiotic detoxification by transmembrane export across the plasma membrane"/>
    <property type="evidence" value="ECO:0007669"/>
    <property type="project" value="InterPro"/>
</dbReference>
<protein>
    <recommendedName>
        <fullName evidence="7">Protein DETOXIFICATION</fullName>
    </recommendedName>
    <alternativeName>
        <fullName evidence="7">Multidrug and toxic compound extrusion protein</fullName>
    </alternativeName>
</protein>
<dbReference type="InterPro" id="IPR002528">
    <property type="entry name" value="MATE_fam"/>
</dbReference>
<dbReference type="Proteomes" id="UP001165190">
    <property type="component" value="Unassembled WGS sequence"/>
</dbReference>
<keyword evidence="6 7" id="KW-0472">Membrane</keyword>
<dbReference type="GO" id="GO:0016020">
    <property type="term" value="C:membrane"/>
    <property type="evidence" value="ECO:0007669"/>
    <property type="project" value="UniProtKB-SubCell"/>
</dbReference>
<sequence>MGGKWMESMKELKKVGALAAPVVAVTVLQYLLFVVSIMMVGHLGELQLSGVSIATSFATVTGLCILFGMCGALETLCGQAYGAQQYRKLGTYTYSAIICLLIVCVPITILWVFTEKILTLVGQDPAISHVAYRYALSFIPALFGYAILQALVRYFQTQSLILPMLYTSLAALCFHIPFCWTLVFKLGLGSIGAAFSMALSIFLNVTLLALYMKFSSKCDKTRSVFSKQVFHSTRVFFRFALPSAAMVCLEWWAAELLIFLSGLLPNPKLETSVLSICFSITYLHFSISYGIGATTSTRVSNELGAGNPQAAKMAVWILVCITVMEAIIVGTIFYFCRNIFGYVFSSDEEIVEHVADMVPFMCLSFFLDGLQSLLSGVARGCGLQNMAAVVKLGAYYLIGAPVGAVLAFVLHFKVKGLFIGLTTGTAFQVIMLAIISLSIDWEKQASKAREMAIQGDANNETQLAAGPPNTLAIINFQIPHLNH</sequence>
<proteinExistence type="inferred from homology"/>
<comment type="similarity">
    <text evidence="2 7">Belongs to the multi antimicrobial extrusion (MATE) (TC 2.A.66.1) family.</text>
</comment>
<evidence type="ECO:0000256" key="3">
    <source>
        <dbReference type="ARBA" id="ARBA00022448"/>
    </source>
</evidence>